<feature type="binding site" evidence="3">
    <location>
        <begin position="121"/>
        <end position="123"/>
    </location>
    <ligand>
        <name>dCTP</name>
        <dbReference type="ChEBI" id="CHEBI:61481"/>
    </ligand>
</feature>
<comment type="caution">
    <text evidence="4">The sequence shown here is derived from an EMBL/GenBank/DDBJ whole genome shotgun (WGS) entry which is preliminary data.</text>
</comment>
<dbReference type="SUPFAM" id="SSF51283">
    <property type="entry name" value="dUTPase-like"/>
    <property type="match status" value="1"/>
</dbReference>
<feature type="binding site" evidence="3">
    <location>
        <position position="113"/>
    </location>
    <ligand>
        <name>dCTP</name>
        <dbReference type="ChEBI" id="CHEBI:61481"/>
    </ligand>
</feature>
<dbReference type="NCBIfam" id="TIGR02274">
    <property type="entry name" value="dCTP_deam"/>
    <property type="match status" value="1"/>
</dbReference>
<evidence type="ECO:0000256" key="2">
    <source>
        <dbReference type="ARBA" id="ARBA00023080"/>
    </source>
</evidence>
<evidence type="ECO:0000256" key="3">
    <source>
        <dbReference type="HAMAP-Rule" id="MF_00146"/>
    </source>
</evidence>
<dbReference type="PANTHER" id="PTHR42680:SF3">
    <property type="entry name" value="DCTP DEAMINASE"/>
    <property type="match status" value="1"/>
</dbReference>
<dbReference type="InterPro" id="IPR036157">
    <property type="entry name" value="dUTPase-like_sf"/>
</dbReference>
<evidence type="ECO:0000313" key="5">
    <source>
        <dbReference type="Proteomes" id="UP001232245"/>
    </source>
</evidence>
<feature type="binding site" evidence="3">
    <location>
        <position position="155"/>
    </location>
    <ligand>
        <name>dCTP</name>
        <dbReference type="ChEBI" id="CHEBI:61481"/>
    </ligand>
</feature>
<keyword evidence="5" id="KW-1185">Reference proteome</keyword>
<accession>A0ABT9Z8A0</accession>
<organism evidence="4 5">
    <name type="scientific">Metabacillus niabensis</name>
    <dbReference type="NCBI Taxonomy" id="324854"/>
    <lineage>
        <taxon>Bacteria</taxon>
        <taxon>Bacillati</taxon>
        <taxon>Bacillota</taxon>
        <taxon>Bacilli</taxon>
        <taxon>Bacillales</taxon>
        <taxon>Bacillaceae</taxon>
        <taxon>Metabacillus</taxon>
    </lineage>
</organism>
<comment type="catalytic activity">
    <reaction evidence="3">
        <text>dCTP + 2 H2O = dUMP + NH4(+) + diphosphate</text>
        <dbReference type="Rhea" id="RHEA:19205"/>
        <dbReference type="ChEBI" id="CHEBI:15377"/>
        <dbReference type="ChEBI" id="CHEBI:28938"/>
        <dbReference type="ChEBI" id="CHEBI:33019"/>
        <dbReference type="ChEBI" id="CHEBI:61481"/>
        <dbReference type="ChEBI" id="CHEBI:246422"/>
        <dbReference type="EC" id="3.5.4.30"/>
    </reaction>
</comment>
<dbReference type="Pfam" id="PF22769">
    <property type="entry name" value="DCD"/>
    <property type="match status" value="1"/>
</dbReference>
<comment type="subunit">
    <text evidence="3">Homotrimer.</text>
</comment>
<keyword evidence="1 3" id="KW-0378">Hydrolase</keyword>
<sequence>MILSNQSIKRRLLENELKITPITETQFQPASVDLRLGNHFLAIDETSVPYLSLEKAAEYKEFYEDKILIPPQGFILGTTLEWIKLPNNLTAFVEGRSSIGRLGLFIQNAGWVDPGFEGNITLELYNANQVPIELTFGRRVCQLVFAELDLEAPPYSGKYVGQNGAFQSCIHKDEECIRQHLPAKLFKEFD</sequence>
<dbReference type="Proteomes" id="UP001232245">
    <property type="component" value="Unassembled WGS sequence"/>
</dbReference>
<feature type="site" description="Important for bifunctional activity" evidence="3">
    <location>
        <begin position="110"/>
        <end position="111"/>
    </location>
</feature>
<comment type="function">
    <text evidence="3">Bifunctional enzyme that catalyzes both the deamination of dCTP to dUTP and the hydrolysis of dUTP to dUMP without releasing the toxic dUTP intermediate.</text>
</comment>
<dbReference type="PANTHER" id="PTHR42680">
    <property type="entry name" value="DCTP DEAMINASE"/>
    <property type="match status" value="1"/>
</dbReference>
<keyword evidence="2 3" id="KW-0546">Nucleotide metabolism</keyword>
<dbReference type="InterPro" id="IPR011962">
    <property type="entry name" value="dCTP_deaminase"/>
</dbReference>
<evidence type="ECO:0000256" key="1">
    <source>
        <dbReference type="ARBA" id="ARBA00022801"/>
    </source>
</evidence>
<name>A0ABT9Z8A0_9BACI</name>
<feature type="binding site" evidence="3">
    <location>
        <position position="142"/>
    </location>
    <ligand>
        <name>dCTP</name>
        <dbReference type="ChEBI" id="CHEBI:61481"/>
    </ligand>
</feature>
<feature type="binding site" evidence="3">
    <location>
        <begin position="96"/>
        <end position="101"/>
    </location>
    <ligand>
        <name>dCTP</name>
        <dbReference type="ChEBI" id="CHEBI:61481"/>
    </ligand>
</feature>
<feature type="active site" description="Proton donor/acceptor" evidence="3">
    <location>
        <position position="123"/>
    </location>
</feature>
<feature type="binding site" evidence="3">
    <location>
        <position position="158"/>
    </location>
    <ligand>
        <name>dCTP</name>
        <dbReference type="ChEBI" id="CHEBI:61481"/>
    </ligand>
</feature>
<dbReference type="EC" id="3.5.4.30" evidence="3"/>
<proteinExistence type="inferred from homology"/>
<comment type="similarity">
    <text evidence="3">Belongs to the dCTP deaminase family.</text>
</comment>
<dbReference type="InterPro" id="IPR033704">
    <property type="entry name" value="dUTPase_trimeric"/>
</dbReference>
<reference evidence="4 5" key="1">
    <citation type="submission" date="2023-07" db="EMBL/GenBank/DDBJ databases">
        <title>Genomic Encyclopedia of Type Strains, Phase IV (KMG-IV): sequencing the most valuable type-strain genomes for metagenomic binning, comparative biology and taxonomic classification.</title>
        <authorList>
            <person name="Goeker M."/>
        </authorList>
    </citation>
    <scope>NUCLEOTIDE SEQUENCE [LARGE SCALE GENOMIC DNA]</scope>
    <source>
        <strain evidence="4 5">DSM 17723</strain>
    </source>
</reference>
<dbReference type="CDD" id="cd07557">
    <property type="entry name" value="trimeric_dUTPase"/>
    <property type="match status" value="1"/>
</dbReference>
<feature type="binding site" evidence="3">
    <location>
        <position position="162"/>
    </location>
    <ligand>
        <name>dCTP</name>
        <dbReference type="ChEBI" id="CHEBI:61481"/>
    </ligand>
</feature>
<protein>
    <recommendedName>
        <fullName evidence="3">dCTP deaminase, dUMP-forming</fullName>
        <ecNumber evidence="3">3.5.4.30</ecNumber>
    </recommendedName>
    <alternativeName>
        <fullName evidence="3">Bifunctional dCTP deaminase:dUTPase</fullName>
    </alternativeName>
    <alternativeName>
        <fullName evidence="3">DCD-DUT</fullName>
    </alternativeName>
</protein>
<gene>
    <name evidence="3" type="primary">dcd</name>
    <name evidence="4" type="ORF">J2S02_003840</name>
</gene>
<comment type="pathway">
    <text evidence="3">Pyrimidine metabolism; dUMP biosynthesis; dUMP from dCTP: step 1/1.</text>
</comment>
<dbReference type="RefSeq" id="WP_174879697.1">
    <property type="nucleotide sequence ID" value="NZ_CADEPK010000046.1"/>
</dbReference>
<dbReference type="HAMAP" id="MF_00146">
    <property type="entry name" value="dCTP_deaminase"/>
    <property type="match status" value="1"/>
</dbReference>
<dbReference type="GO" id="GO:0008829">
    <property type="term" value="F:dCTP deaminase activity"/>
    <property type="evidence" value="ECO:0007669"/>
    <property type="project" value="UniProtKB-EC"/>
</dbReference>
<dbReference type="EMBL" id="JAUSTZ010000009">
    <property type="protein sequence ID" value="MDQ0227495.1"/>
    <property type="molecule type" value="Genomic_DNA"/>
</dbReference>
<keyword evidence="3" id="KW-0547">Nucleotide-binding</keyword>
<dbReference type="Gene3D" id="2.70.40.10">
    <property type="match status" value="1"/>
</dbReference>
<evidence type="ECO:0000313" key="4">
    <source>
        <dbReference type="EMBL" id="MDQ0227495.1"/>
    </source>
</evidence>